<reference evidence="1 2" key="1">
    <citation type="journal article" date="2012" name="J. Bacteriol.">
        <title>Draft Genome Sequence of Sinorhizobium meliloti CCNWSX0020, a Nitrogen-Fixing Symbiont with Copper Tolerance Capability Isolated from Lead-Zinc Mine Tailings.</title>
        <authorList>
            <person name="Li Z."/>
            <person name="Ma Z."/>
            <person name="Hao X."/>
            <person name="Wei G."/>
        </authorList>
    </citation>
    <scope>NUCLEOTIDE SEQUENCE [LARGE SCALE GENOMIC DNA]</scope>
    <source>
        <strain evidence="1 2">CCNWSX0020</strain>
    </source>
</reference>
<organism evidence="1 2">
    <name type="scientific">Sinorhizobium meliloti CCNWSX0020</name>
    <dbReference type="NCBI Taxonomy" id="1107881"/>
    <lineage>
        <taxon>Bacteria</taxon>
        <taxon>Pseudomonadati</taxon>
        <taxon>Pseudomonadota</taxon>
        <taxon>Alphaproteobacteria</taxon>
        <taxon>Hyphomicrobiales</taxon>
        <taxon>Rhizobiaceae</taxon>
        <taxon>Sinorhizobium/Ensifer group</taxon>
        <taxon>Sinorhizobium</taxon>
    </lineage>
</organism>
<dbReference type="Proteomes" id="UP000004038">
    <property type="component" value="Unassembled WGS sequence"/>
</dbReference>
<evidence type="ECO:0000313" key="2">
    <source>
        <dbReference type="Proteomes" id="UP000004038"/>
    </source>
</evidence>
<dbReference type="EMBL" id="AGVV01000003">
    <property type="protein sequence ID" value="EHK79539.1"/>
    <property type="molecule type" value="Genomic_DNA"/>
</dbReference>
<name>H0FTK1_RHIML</name>
<evidence type="ECO:0000313" key="1">
    <source>
        <dbReference type="EMBL" id="EHK79539.1"/>
    </source>
</evidence>
<dbReference type="AlphaFoldDB" id="H0FTK1"/>
<dbReference type="PATRIC" id="fig|1107881.3.peg.483"/>
<sequence length="42" mass="4896">MSAALRIASTRKIERMQLLDLLRDLLRKRSPDNTQKGRGEEQ</sequence>
<accession>H0FTK1</accession>
<gene>
    <name evidence="1" type="ORF">SM0020_02350</name>
</gene>
<proteinExistence type="predicted"/>
<protein>
    <submittedName>
        <fullName evidence="1">Uncharacterized protein</fullName>
    </submittedName>
</protein>